<feature type="region of interest" description="Disordered" evidence="1">
    <location>
        <begin position="1"/>
        <end position="32"/>
    </location>
</feature>
<sequence length="62" mass="6508">MSERDGTDTRPVGERAGLNGNPLAPSVRDAPRRAPRSTVTLLLETAPFLLLAGVVVLVVAGR</sequence>
<keyword evidence="2" id="KW-0472">Membrane</keyword>
<feature type="transmembrane region" description="Helical" evidence="2">
    <location>
        <begin position="41"/>
        <end position="60"/>
    </location>
</feature>
<gene>
    <name evidence="3" type="ORF">Cpa01nite_03430</name>
</gene>
<dbReference type="AlphaFoldDB" id="A0A919U5F6"/>
<organism evidence="3 4">
    <name type="scientific">Cellulomonas pakistanensis</name>
    <dbReference type="NCBI Taxonomy" id="992287"/>
    <lineage>
        <taxon>Bacteria</taxon>
        <taxon>Bacillati</taxon>
        <taxon>Actinomycetota</taxon>
        <taxon>Actinomycetes</taxon>
        <taxon>Micrococcales</taxon>
        <taxon>Cellulomonadaceae</taxon>
        <taxon>Cellulomonas</taxon>
    </lineage>
</organism>
<dbReference type="Proteomes" id="UP000642125">
    <property type="component" value="Unassembled WGS sequence"/>
</dbReference>
<dbReference type="EMBL" id="BONO01000002">
    <property type="protein sequence ID" value="GIG34962.1"/>
    <property type="molecule type" value="Genomic_DNA"/>
</dbReference>
<accession>A0A919U5F6</accession>
<feature type="compositionally biased region" description="Basic and acidic residues" evidence="1">
    <location>
        <begin position="1"/>
        <end position="13"/>
    </location>
</feature>
<evidence type="ECO:0000256" key="2">
    <source>
        <dbReference type="SAM" id="Phobius"/>
    </source>
</evidence>
<reference evidence="3" key="1">
    <citation type="submission" date="2021-01" db="EMBL/GenBank/DDBJ databases">
        <title>Whole genome shotgun sequence of Cellulomonas pakistanensis NBRC 110800.</title>
        <authorList>
            <person name="Komaki H."/>
            <person name="Tamura T."/>
        </authorList>
    </citation>
    <scope>NUCLEOTIDE SEQUENCE</scope>
    <source>
        <strain evidence="3">NBRC 110800</strain>
    </source>
</reference>
<protein>
    <submittedName>
        <fullName evidence="3">Uncharacterized protein</fullName>
    </submittedName>
</protein>
<keyword evidence="4" id="KW-1185">Reference proteome</keyword>
<dbReference type="RefSeq" id="WP_203667009.1">
    <property type="nucleotide sequence ID" value="NZ_BONO01000002.1"/>
</dbReference>
<comment type="caution">
    <text evidence="3">The sequence shown here is derived from an EMBL/GenBank/DDBJ whole genome shotgun (WGS) entry which is preliminary data.</text>
</comment>
<keyword evidence="2" id="KW-0812">Transmembrane</keyword>
<evidence type="ECO:0000256" key="1">
    <source>
        <dbReference type="SAM" id="MobiDB-lite"/>
    </source>
</evidence>
<name>A0A919U5F6_9CELL</name>
<evidence type="ECO:0000313" key="4">
    <source>
        <dbReference type="Proteomes" id="UP000642125"/>
    </source>
</evidence>
<evidence type="ECO:0000313" key="3">
    <source>
        <dbReference type="EMBL" id="GIG34962.1"/>
    </source>
</evidence>
<keyword evidence="2" id="KW-1133">Transmembrane helix</keyword>
<proteinExistence type="predicted"/>